<dbReference type="EMBL" id="OKRB01000088">
    <property type="protein sequence ID" value="SPE21619.1"/>
    <property type="molecule type" value="Genomic_DNA"/>
</dbReference>
<reference evidence="6" key="1">
    <citation type="submission" date="2018-02" db="EMBL/GenBank/DDBJ databases">
        <authorList>
            <person name="Hausmann B."/>
        </authorList>
    </citation>
    <scope>NUCLEOTIDE SEQUENCE [LARGE SCALE GENOMIC DNA]</scope>
    <source>
        <strain evidence="6">Peat soil MAG SbA5</strain>
    </source>
</reference>
<gene>
    <name evidence="5" type="ORF">SBA5_310014</name>
</gene>
<feature type="signal peptide" evidence="3">
    <location>
        <begin position="1"/>
        <end position="24"/>
    </location>
</feature>
<dbReference type="Pfam" id="PF17132">
    <property type="entry name" value="Glyco_hydro_106"/>
    <property type="match status" value="1"/>
</dbReference>
<keyword evidence="2" id="KW-0378">Hydrolase</keyword>
<protein>
    <submittedName>
        <fullName evidence="5">Coagulation factor 5/8 type domain protein</fullName>
    </submittedName>
</protein>
<proteinExistence type="predicted"/>
<keyword evidence="1 3" id="KW-0732">Signal</keyword>
<dbReference type="GO" id="GO:0004553">
    <property type="term" value="F:hydrolase activity, hydrolyzing O-glycosyl compounds"/>
    <property type="evidence" value="ECO:0007669"/>
    <property type="project" value="UniProtKB-ARBA"/>
</dbReference>
<evidence type="ECO:0000256" key="3">
    <source>
        <dbReference type="SAM" id="SignalP"/>
    </source>
</evidence>
<dbReference type="NCBIfam" id="NF045579">
    <property type="entry name" value="rhamnoside_JR"/>
    <property type="match status" value="1"/>
</dbReference>
<evidence type="ECO:0000256" key="1">
    <source>
        <dbReference type="ARBA" id="ARBA00022729"/>
    </source>
</evidence>
<feature type="domain" description="Beta-mannosidase-like galactose-binding" evidence="4">
    <location>
        <begin position="1012"/>
        <end position="1082"/>
    </location>
</feature>
<evidence type="ECO:0000256" key="2">
    <source>
        <dbReference type="ARBA" id="ARBA00022801"/>
    </source>
</evidence>
<dbReference type="PANTHER" id="PTHR43817:SF1">
    <property type="entry name" value="HYDROLASE, FAMILY 43, PUTATIVE (AFU_ORTHOLOGUE AFUA_3G01660)-RELATED"/>
    <property type="match status" value="1"/>
</dbReference>
<name>A0A2N9LEC3_9BACT</name>
<dbReference type="SUPFAM" id="SSF49785">
    <property type="entry name" value="Galactose-binding domain-like"/>
    <property type="match status" value="2"/>
</dbReference>
<organism evidence="5 6">
    <name type="scientific">Candidatus Sulfuritelmatomonas gaucii</name>
    <dbReference type="NCBI Taxonomy" id="2043161"/>
    <lineage>
        <taxon>Bacteria</taxon>
        <taxon>Pseudomonadati</taxon>
        <taxon>Acidobacteriota</taxon>
        <taxon>Terriglobia</taxon>
        <taxon>Terriglobales</taxon>
        <taxon>Acidobacteriaceae</taxon>
        <taxon>Candidatus Sulfuritelmatomonas</taxon>
    </lineage>
</organism>
<dbReference type="Proteomes" id="UP000239735">
    <property type="component" value="Unassembled WGS sequence"/>
</dbReference>
<evidence type="ECO:0000313" key="6">
    <source>
        <dbReference type="Proteomes" id="UP000239735"/>
    </source>
</evidence>
<dbReference type="Pfam" id="PF22666">
    <property type="entry name" value="Glyco_hydro_2_N2"/>
    <property type="match status" value="1"/>
</dbReference>
<dbReference type="PANTHER" id="PTHR43817">
    <property type="entry name" value="GLYCOSYL HYDROLASE"/>
    <property type="match status" value="1"/>
</dbReference>
<evidence type="ECO:0000259" key="4">
    <source>
        <dbReference type="Pfam" id="PF22666"/>
    </source>
</evidence>
<dbReference type="Gene3D" id="2.60.120.260">
    <property type="entry name" value="Galactose-binding domain-like"/>
    <property type="match status" value="2"/>
</dbReference>
<dbReference type="InterPro" id="IPR008979">
    <property type="entry name" value="Galactose-bd-like_sf"/>
</dbReference>
<dbReference type="InterPro" id="IPR054593">
    <property type="entry name" value="Beta-mannosidase-like_N2"/>
</dbReference>
<sequence length="1129" mass="124773">MKRHWSFFCVLFCLVCTTCYSTQAQVPAAPQQDSTAQRDPLFSGFLDPPNGARPRVWWHWMNGNISEQGIKLDLDWMHRVGLGGVTIFEGAINTPQVVPHRLIYMTPEWKQAFDDAVTTARSLGLEVAIASSPGWSETGGPWVPAAQGMKKMVWSATQIEGGKPFKSKLPHPPQVDGTFQNFSVPGRRAPDGKIVTPPEFYADAAVIAYKIPEGDKPQPELNPQVASSGGAVNVPELSDGDVDTVAIDLPASEPGREGWVQFDYGHPQTIQAVTLASLGDAISVFDHESKAIPPLLEASDDGVSFHKVSDIPFSSLVQTTTSFDAVTARYFRVVFPAQPAEVPEHNHRITELVLASGARANEWEKRAGFANARNFYDLGDPTVTPQLIVPQDDVIDLTSKMSPDGALDWTPPAGNWMVLRIGYSLTGHENGPAPAEATGLEVDKLNRDYVKNYLDGYLKMYSDIVGPELMGKDGISYLLTDSIEVGPQNWTDHILDEFKQRRGYDPCPWLPALTGVVIKSTADTGRFLWDFRRTLSQLLAENHYGEIADDLHAHGLRYYGEALEYHRPSLGDDMEMRSKTDVPMGAMWTYAGFSGPDFDYISDLRGAASVAHIYGQNLVGAESMTSRGPAWSFSPNTLKKVADLEFALGVNRFEIHESAHQPVPDMAPGLTLGPYGLWFNRNQTWADEAKPWVTYLARCSYLLQQGHYAAAAAYFYGEEGPLTAVFGWKPIDDAPDGYAFDFVNSDVILHQLAVKDGRLVTPGGTSYRVLYLGGRSQRMTLPVLRKIDELVRDGAILVGNRPTDSPSLADDEKELQRIADELWGKASAQTKFTRKVGKGRVYVGMSANAVLADLDVQRDFEYTRPESDTSLMFLHRKLSDGDLYFVDNRQDRAEDVNAFFRVDGKTPELWDAATGKTQPASYQIANARTTVPLHLDPYGTTFVVFRDPAAATSRQIPKPAETRITDLDDALNQDWDVRFQSDRGAPDSAHFDRLTSWSASANDGVKYFSGTATYSKTIEVPESVLKPGAQLWLDLGEVNDIADVSINGKDLGIAWKTPFRIDVTDALKPGSNQIDIQVTNLWVNRMIGDQQPWALKKYTFTDFTPYKADSPLLRSGLLGPVRLLSLITP</sequence>
<accession>A0A2N9LEC3</accession>
<evidence type="ECO:0000313" key="5">
    <source>
        <dbReference type="EMBL" id="SPE21619.1"/>
    </source>
</evidence>
<feature type="chain" id="PRO_5014763903" evidence="3">
    <location>
        <begin position="25"/>
        <end position="1129"/>
    </location>
</feature>
<dbReference type="AlphaFoldDB" id="A0A2N9LEC3"/>